<dbReference type="Proteomes" id="UP000499080">
    <property type="component" value="Unassembled WGS sequence"/>
</dbReference>
<dbReference type="EMBL" id="BGPR01017472">
    <property type="protein sequence ID" value="GBN76264.1"/>
    <property type="molecule type" value="Genomic_DNA"/>
</dbReference>
<evidence type="ECO:0000256" key="1">
    <source>
        <dbReference type="SAM" id="MobiDB-lite"/>
    </source>
</evidence>
<organism evidence="2 3">
    <name type="scientific">Araneus ventricosus</name>
    <name type="common">Orbweaver spider</name>
    <name type="synonym">Epeira ventricosa</name>
    <dbReference type="NCBI Taxonomy" id="182803"/>
    <lineage>
        <taxon>Eukaryota</taxon>
        <taxon>Metazoa</taxon>
        <taxon>Ecdysozoa</taxon>
        <taxon>Arthropoda</taxon>
        <taxon>Chelicerata</taxon>
        <taxon>Arachnida</taxon>
        <taxon>Araneae</taxon>
        <taxon>Araneomorphae</taxon>
        <taxon>Entelegynae</taxon>
        <taxon>Araneoidea</taxon>
        <taxon>Araneidae</taxon>
        <taxon>Araneus</taxon>
    </lineage>
</organism>
<sequence>MLQYTAGRSAAELHHRQNVRQHATTGVQRTAGAMAVAPAKRRRQRQNHNQRYAGGVCCEEETQHIAAVAERQRYKGAEARAMAASET</sequence>
<keyword evidence="3" id="KW-1185">Reference proteome</keyword>
<reference evidence="2 3" key="1">
    <citation type="journal article" date="2019" name="Sci. Rep.">
        <title>Orb-weaving spider Araneus ventricosus genome elucidates the spidroin gene catalogue.</title>
        <authorList>
            <person name="Kono N."/>
            <person name="Nakamura H."/>
            <person name="Ohtoshi R."/>
            <person name="Moran D.A.P."/>
            <person name="Shinohara A."/>
            <person name="Yoshida Y."/>
            <person name="Fujiwara M."/>
            <person name="Mori M."/>
            <person name="Tomita M."/>
            <person name="Arakawa K."/>
        </authorList>
    </citation>
    <scope>NUCLEOTIDE SEQUENCE [LARGE SCALE GENOMIC DNA]</scope>
</reference>
<protein>
    <submittedName>
        <fullName evidence="2">Uncharacterized protein</fullName>
    </submittedName>
</protein>
<evidence type="ECO:0000313" key="2">
    <source>
        <dbReference type="EMBL" id="GBN76264.1"/>
    </source>
</evidence>
<comment type="caution">
    <text evidence="2">The sequence shown here is derived from an EMBL/GenBank/DDBJ whole genome shotgun (WGS) entry which is preliminary data.</text>
</comment>
<feature type="region of interest" description="Disordered" evidence="1">
    <location>
        <begin position="1"/>
        <end position="48"/>
    </location>
</feature>
<gene>
    <name evidence="2" type="ORF">AVEN_134486_1</name>
</gene>
<dbReference type="AlphaFoldDB" id="A0A4Y2RKG6"/>
<evidence type="ECO:0000313" key="3">
    <source>
        <dbReference type="Proteomes" id="UP000499080"/>
    </source>
</evidence>
<accession>A0A4Y2RKG6</accession>
<feature type="compositionally biased region" description="Basic residues" evidence="1">
    <location>
        <begin position="39"/>
        <end position="48"/>
    </location>
</feature>
<proteinExistence type="predicted"/>
<name>A0A4Y2RKG6_ARAVE</name>